<evidence type="ECO:0000313" key="2">
    <source>
        <dbReference type="EMBL" id="KAK8876626.1"/>
    </source>
</evidence>
<proteinExistence type="predicted"/>
<dbReference type="SUPFAM" id="SSF56112">
    <property type="entry name" value="Protein kinase-like (PK-like)"/>
    <property type="match status" value="1"/>
</dbReference>
<dbReference type="InterPro" id="IPR000719">
    <property type="entry name" value="Prot_kinase_dom"/>
</dbReference>
<accession>A0ABR2JGG6</accession>
<evidence type="ECO:0000259" key="1">
    <source>
        <dbReference type="PROSITE" id="PS50011"/>
    </source>
</evidence>
<feature type="domain" description="Protein kinase" evidence="1">
    <location>
        <begin position="1"/>
        <end position="87"/>
    </location>
</feature>
<sequence length="116" mass="13294">MAPEMINEENYTEKVDVYSFGVLVYFILSGGELPNIKIKDICAGKNAPIPSSFALLVQQLIEACWLFDPRERPSFQIICQILEENNFDLLGLEESECQEVIRNINQYKAKIPFYGK</sequence>
<keyword evidence="3" id="KW-1185">Reference proteome</keyword>
<dbReference type="PROSITE" id="PS50011">
    <property type="entry name" value="PROTEIN_KINASE_DOM"/>
    <property type="match status" value="1"/>
</dbReference>
<gene>
    <name evidence="2" type="ORF">M9Y10_006844</name>
</gene>
<evidence type="ECO:0000313" key="3">
    <source>
        <dbReference type="Proteomes" id="UP001470230"/>
    </source>
</evidence>
<protein>
    <recommendedName>
        <fullName evidence="1">Protein kinase domain-containing protein</fullName>
    </recommendedName>
</protein>
<dbReference type="InterPro" id="IPR011009">
    <property type="entry name" value="Kinase-like_dom_sf"/>
</dbReference>
<dbReference type="EMBL" id="JAPFFF010000012">
    <property type="protein sequence ID" value="KAK8876626.1"/>
    <property type="molecule type" value="Genomic_DNA"/>
</dbReference>
<dbReference type="Pfam" id="PF07714">
    <property type="entry name" value="PK_Tyr_Ser-Thr"/>
    <property type="match status" value="1"/>
</dbReference>
<dbReference type="Gene3D" id="1.10.510.10">
    <property type="entry name" value="Transferase(Phosphotransferase) domain 1"/>
    <property type="match status" value="1"/>
</dbReference>
<dbReference type="Proteomes" id="UP001470230">
    <property type="component" value="Unassembled WGS sequence"/>
</dbReference>
<organism evidence="2 3">
    <name type="scientific">Tritrichomonas musculus</name>
    <dbReference type="NCBI Taxonomy" id="1915356"/>
    <lineage>
        <taxon>Eukaryota</taxon>
        <taxon>Metamonada</taxon>
        <taxon>Parabasalia</taxon>
        <taxon>Tritrichomonadida</taxon>
        <taxon>Tritrichomonadidae</taxon>
        <taxon>Tritrichomonas</taxon>
    </lineage>
</organism>
<dbReference type="InterPro" id="IPR001245">
    <property type="entry name" value="Ser-Thr/Tyr_kinase_cat_dom"/>
</dbReference>
<comment type="caution">
    <text evidence="2">The sequence shown here is derived from an EMBL/GenBank/DDBJ whole genome shotgun (WGS) entry which is preliminary data.</text>
</comment>
<reference evidence="2 3" key="1">
    <citation type="submission" date="2024-04" db="EMBL/GenBank/DDBJ databases">
        <title>Tritrichomonas musculus Genome.</title>
        <authorList>
            <person name="Alves-Ferreira E."/>
            <person name="Grigg M."/>
            <person name="Lorenzi H."/>
            <person name="Galac M."/>
        </authorList>
    </citation>
    <scope>NUCLEOTIDE SEQUENCE [LARGE SCALE GENOMIC DNA]</scope>
    <source>
        <strain evidence="2 3">EAF2021</strain>
    </source>
</reference>
<name>A0ABR2JGG6_9EUKA</name>
<dbReference type="InterPro" id="IPR050167">
    <property type="entry name" value="Ser_Thr_protein_kinase"/>
</dbReference>
<dbReference type="PANTHER" id="PTHR23257">
    <property type="entry name" value="SERINE-THREONINE PROTEIN KINASE"/>
    <property type="match status" value="1"/>
</dbReference>